<name>J9HZU3_AEDAE</name>
<evidence type="ECO:0000313" key="11">
    <source>
        <dbReference type="EMBL" id="EJY58005.1"/>
    </source>
</evidence>
<evidence type="ECO:0000313" key="12">
    <source>
        <dbReference type="Proteomes" id="UP000682892"/>
    </source>
</evidence>
<keyword evidence="3 7" id="KW-0863">Zinc-finger</keyword>
<dbReference type="AlphaFoldDB" id="J9HZU3"/>
<dbReference type="EMBL" id="CH477938">
    <property type="protein sequence ID" value="EJY58005.1"/>
    <property type="molecule type" value="Genomic_DNA"/>
</dbReference>
<evidence type="ECO:0000256" key="8">
    <source>
        <dbReference type="SAM" id="MobiDB-lite"/>
    </source>
</evidence>
<feature type="compositionally biased region" description="Polar residues" evidence="8">
    <location>
        <begin position="352"/>
        <end position="361"/>
    </location>
</feature>
<evidence type="ECO:0000256" key="4">
    <source>
        <dbReference type="ARBA" id="ARBA00022833"/>
    </source>
</evidence>
<dbReference type="KEGG" id="aag:5576933"/>
<dbReference type="GO" id="GO:0070761">
    <property type="term" value="C:pre-snoRNP complex"/>
    <property type="evidence" value="ECO:0007669"/>
    <property type="project" value="TreeGrafter"/>
</dbReference>
<dbReference type="Proteomes" id="UP000682892">
    <property type="component" value="Unassembled WGS sequence"/>
</dbReference>
<dbReference type="GO" id="GO:0008270">
    <property type="term" value="F:zinc ion binding"/>
    <property type="evidence" value="ECO:0007669"/>
    <property type="project" value="UniProtKB-UniRule"/>
</dbReference>
<keyword evidence="4" id="KW-0862">Zinc</keyword>
<accession>J9HZU3</accession>
<evidence type="ECO:0000256" key="1">
    <source>
        <dbReference type="ARBA" id="ARBA00022553"/>
    </source>
</evidence>
<dbReference type="Pfam" id="PF04438">
    <property type="entry name" value="zf-HIT"/>
    <property type="match status" value="1"/>
</dbReference>
<comment type="similarity">
    <text evidence="6">Belongs to the BCD1 family.</text>
</comment>
<sequence length="384" mass="44978">MAGTSQAATTSESEDNMDLLQSPPRLGLCEVCNAILAKYTCPKCEIKSCCLKCVNIHKKELSCDGIRDRTKYIPMKKMSQMDMMSDYYFLEECSRFVDDRKRDKIKRYTRYNKTLPPSLFRLRCAARERGTTLKFLLQNFTKHQRNTSQLNFKTLVINWRVEWCFPNAEGLLFVDERCDENASLYDLLGKYLEAGNGQDFVGKSKLEFYQSRGMNRLRVLLKAEGVKRSKNRFFELKPKKSLKENLKGKTIVEYPVIYVIFKEASDGFDVIESDEDVEAETKLYQKYLDNQYGLKRTYSKREDPEEKERETKVLEGIDRLEIVRKREERRKKKEAAQIEPANYLFSDENLWNQYSSDSDGQVTEEEADDAEEMLSPKRIKTESK</sequence>
<dbReference type="Gene3D" id="3.30.60.190">
    <property type="match status" value="1"/>
</dbReference>
<keyword evidence="1" id="KW-0597">Phosphoprotein</keyword>
<dbReference type="InterPro" id="IPR007529">
    <property type="entry name" value="Znf_HIT"/>
</dbReference>
<dbReference type="PROSITE" id="PS51083">
    <property type="entry name" value="ZF_HIT"/>
    <property type="match status" value="1"/>
</dbReference>
<organism evidence="11 12">
    <name type="scientific">Aedes aegypti</name>
    <name type="common">Yellowfever mosquito</name>
    <name type="synonym">Culex aegypti</name>
    <dbReference type="NCBI Taxonomy" id="7159"/>
    <lineage>
        <taxon>Eukaryota</taxon>
        <taxon>Metazoa</taxon>
        <taxon>Ecdysozoa</taxon>
        <taxon>Arthropoda</taxon>
        <taxon>Hexapoda</taxon>
        <taxon>Insecta</taxon>
        <taxon>Pterygota</taxon>
        <taxon>Neoptera</taxon>
        <taxon>Endopterygota</taxon>
        <taxon>Diptera</taxon>
        <taxon>Nematocera</taxon>
        <taxon>Culicoidea</taxon>
        <taxon>Culicidae</taxon>
        <taxon>Culicinae</taxon>
        <taxon>Aedini</taxon>
        <taxon>Aedes</taxon>
        <taxon>Stegomyia</taxon>
    </lineage>
</organism>
<evidence type="ECO:0000259" key="9">
    <source>
        <dbReference type="PROSITE" id="PS51083"/>
    </source>
</evidence>
<dbReference type="InterPro" id="IPR051639">
    <property type="entry name" value="BCD1"/>
</dbReference>
<dbReference type="PANTHER" id="PTHR13483:SF3">
    <property type="entry name" value="BOX C_D SNORNA PROTEIN 1"/>
    <property type="match status" value="1"/>
</dbReference>
<dbReference type="OMA" id="YWRVEWL"/>
<feature type="domain" description="HIT-type" evidence="9">
    <location>
        <begin position="29"/>
        <end position="63"/>
    </location>
</feature>
<protein>
    <submittedName>
        <fullName evidence="10">AAEL012876-PA</fullName>
    </submittedName>
    <submittedName>
        <fullName evidence="11">AAEL012876-PB</fullName>
    </submittedName>
</protein>
<dbReference type="InterPro" id="IPR057721">
    <property type="entry name" value="BCD1_alpha/beta"/>
</dbReference>
<reference evidence="11" key="2">
    <citation type="journal article" date="2007" name="Science">
        <title>Genome sequence of Aedes aegypti, a major arbovirus vector.</title>
        <authorList>
            <person name="Nene V."/>
            <person name="Wortman J.R."/>
            <person name="Lawson D."/>
            <person name="Haas B."/>
            <person name="Kodira C."/>
            <person name="Tu Z.J."/>
            <person name="Loftus B."/>
            <person name="Xi Z."/>
            <person name="Megy K."/>
            <person name="Grabherr M."/>
            <person name="Ren Q."/>
            <person name="Zdobnov E.M."/>
            <person name="Lobo N.F."/>
            <person name="Campbell K.S."/>
            <person name="Brown S.E."/>
            <person name="Bonaldo M.F."/>
            <person name="Zhu J."/>
            <person name="Sinkins S.P."/>
            <person name="Hogenkamp D.G."/>
            <person name="Amedeo P."/>
            <person name="Arensburger P."/>
            <person name="Atkinson P.W."/>
            <person name="Bidwell S."/>
            <person name="Biedler J."/>
            <person name="Birney E."/>
            <person name="Bruggner R.V."/>
            <person name="Costas J."/>
            <person name="Coy M.R."/>
            <person name="Crabtree J."/>
            <person name="Crawford M."/>
            <person name="Debruyn B."/>
            <person name="Decaprio D."/>
            <person name="Eiglmeier K."/>
            <person name="Eisenstadt E."/>
            <person name="El-Dorry H."/>
            <person name="Gelbart W.M."/>
            <person name="Gomes S.L."/>
            <person name="Hammond M."/>
            <person name="Hannick L.I."/>
            <person name="Hogan J.R."/>
            <person name="Holmes M.H."/>
            <person name="Jaffe D."/>
            <person name="Johnston J.S."/>
            <person name="Kennedy R.C."/>
            <person name="Koo H."/>
            <person name="Kravitz S."/>
            <person name="Kriventseva E.V."/>
            <person name="Kulp D."/>
            <person name="Labutti K."/>
            <person name="Lee E."/>
            <person name="Li S."/>
            <person name="Lovin D.D."/>
            <person name="Mao C."/>
            <person name="Mauceli E."/>
            <person name="Menck C.F."/>
            <person name="Miller J.R."/>
            <person name="Montgomery P."/>
            <person name="Mori A."/>
            <person name="Nascimento A.L."/>
            <person name="Naveira H.F."/>
            <person name="Nusbaum C."/>
            <person name="O'leary S."/>
            <person name="Orvis J."/>
            <person name="Pertea M."/>
            <person name="Quesneville H."/>
            <person name="Reidenbach K.R."/>
            <person name="Rogers Y.H."/>
            <person name="Roth C.W."/>
            <person name="Schneider J.R."/>
            <person name="Schatz M."/>
            <person name="Shumway M."/>
            <person name="Stanke M."/>
            <person name="Stinson E.O."/>
            <person name="Tubio J.M."/>
            <person name="Vanzee J.P."/>
            <person name="Verjovski-Almeida S."/>
            <person name="Werner D."/>
            <person name="White O."/>
            <person name="Wyder S."/>
            <person name="Zeng Q."/>
            <person name="Zhao Q."/>
            <person name="Zhao Y."/>
            <person name="Hill C.A."/>
            <person name="Raikhel A.S."/>
            <person name="Soares M.B."/>
            <person name="Knudson D.L."/>
            <person name="Lee N.H."/>
            <person name="Galagan J."/>
            <person name="Salzberg S.L."/>
            <person name="Paulsen I.T."/>
            <person name="Dimopoulos G."/>
            <person name="Collins F.H."/>
            <person name="Birren B."/>
            <person name="Fraser-Liggett C.M."/>
            <person name="Severson D.W."/>
        </authorList>
    </citation>
    <scope>NUCLEOTIDE SEQUENCE [LARGE SCALE GENOMIC DNA]</scope>
    <source>
        <strain evidence="11">Liverpool</strain>
    </source>
</reference>
<dbReference type="GO" id="GO:0005634">
    <property type="term" value="C:nucleus"/>
    <property type="evidence" value="ECO:0007669"/>
    <property type="project" value="TreeGrafter"/>
</dbReference>
<dbReference type="GO" id="GO:0048254">
    <property type="term" value="P:snoRNA localization"/>
    <property type="evidence" value="ECO:0007669"/>
    <property type="project" value="TreeGrafter"/>
</dbReference>
<dbReference type="Pfam" id="PF25790">
    <property type="entry name" value="BCD1"/>
    <property type="match status" value="1"/>
</dbReference>
<dbReference type="PANTHER" id="PTHR13483">
    <property type="entry name" value="BOX C_D SNORNA PROTEIN 1-RELATED"/>
    <property type="match status" value="1"/>
</dbReference>
<evidence type="ECO:0000256" key="5">
    <source>
        <dbReference type="ARBA" id="ARBA00049598"/>
    </source>
</evidence>
<dbReference type="CDD" id="cd23023">
    <property type="entry name" value="zf-HIT_BCD1"/>
    <property type="match status" value="1"/>
</dbReference>
<feature type="region of interest" description="Disordered" evidence="8">
    <location>
        <begin position="352"/>
        <end position="384"/>
    </location>
</feature>
<dbReference type="GO" id="GO:0000492">
    <property type="term" value="P:box C/D snoRNP assembly"/>
    <property type="evidence" value="ECO:0007669"/>
    <property type="project" value="TreeGrafter"/>
</dbReference>
<keyword evidence="2" id="KW-0479">Metal-binding</keyword>
<evidence type="ECO:0000256" key="3">
    <source>
        <dbReference type="ARBA" id="ARBA00022771"/>
    </source>
</evidence>
<reference evidence="11" key="3">
    <citation type="submission" date="2012-09" db="EMBL/GenBank/DDBJ databases">
        <authorList>
            <consortium name="VectorBase"/>
        </authorList>
    </citation>
    <scope>NUCLEOTIDE SEQUENCE</scope>
    <source>
        <strain evidence="11">Liverpool</strain>
    </source>
</reference>
<evidence type="ECO:0000313" key="10">
    <source>
        <dbReference type="EMBL" id="EAT34923.1"/>
    </source>
</evidence>
<comment type="function">
    <text evidence="5">Required for box C/D snoRNAs accumulation involved in snoRNA processing, snoRNA transport to the nucleolus and ribosome biogenesis.</text>
</comment>
<proteinExistence type="inferred from homology"/>
<dbReference type="SUPFAM" id="SSF144232">
    <property type="entry name" value="HIT/MYND zinc finger-like"/>
    <property type="match status" value="1"/>
</dbReference>
<dbReference type="EMBL" id="CH477938">
    <property type="protein sequence ID" value="EAT34923.1"/>
    <property type="molecule type" value="Genomic_DNA"/>
</dbReference>
<reference evidence="11" key="1">
    <citation type="submission" date="2005-10" db="EMBL/GenBank/DDBJ databases">
        <authorList>
            <person name="Loftus B.J."/>
            <person name="Nene V.M."/>
            <person name="Hannick L.I."/>
            <person name="Bidwell S."/>
            <person name="Haas B."/>
            <person name="Amedeo P."/>
            <person name="Orvis J."/>
            <person name="Wortman J.R."/>
            <person name="White O.R."/>
            <person name="Salzberg S."/>
            <person name="Shumway M."/>
            <person name="Koo H."/>
            <person name="Zhao Y."/>
            <person name="Holmes M."/>
            <person name="Miller J."/>
            <person name="Schatz M."/>
            <person name="Pop M."/>
            <person name="Pai G."/>
            <person name="Utterback T."/>
            <person name="Rogers Y.-H."/>
            <person name="Kravitz S."/>
            <person name="Fraser C.M."/>
        </authorList>
    </citation>
    <scope>NUCLEOTIDE SEQUENCE</scope>
    <source>
        <strain evidence="11">Liverpool</strain>
    </source>
</reference>
<evidence type="ECO:0000256" key="2">
    <source>
        <dbReference type="ARBA" id="ARBA00022723"/>
    </source>
</evidence>
<dbReference type="HOGENOM" id="CLU_025524_2_1_1"/>
<evidence type="ECO:0000256" key="7">
    <source>
        <dbReference type="PROSITE-ProRule" id="PRU00453"/>
    </source>
</evidence>
<dbReference type="OrthoDB" id="272357at2759"/>
<evidence type="ECO:0000256" key="6">
    <source>
        <dbReference type="ARBA" id="ARBA00049654"/>
    </source>
</evidence>
<feature type="compositionally biased region" description="Acidic residues" evidence="8">
    <location>
        <begin position="362"/>
        <end position="372"/>
    </location>
</feature>
<dbReference type="GO" id="GO:0000463">
    <property type="term" value="P:maturation of LSU-rRNA from tricistronic rRNA transcript (SSU-rRNA, 5.8S rRNA, LSU-rRNA)"/>
    <property type="evidence" value="ECO:0007669"/>
    <property type="project" value="TreeGrafter"/>
</dbReference>
<gene>
    <name evidence="11" type="ORF">AaeL_AAEL012876</name>
</gene>